<comment type="caution">
    <text evidence="1">The sequence shown here is derived from an EMBL/GenBank/DDBJ whole genome shotgun (WGS) entry which is preliminary data.</text>
</comment>
<dbReference type="PANTHER" id="PTHR31286">
    <property type="entry name" value="GLYCINE-RICH CELL WALL STRUCTURAL PROTEIN 1.8-LIKE"/>
    <property type="match status" value="1"/>
</dbReference>
<gene>
    <name evidence="1" type="ORF">Cgig2_015165</name>
</gene>
<dbReference type="PANTHER" id="PTHR31286:SF167">
    <property type="entry name" value="OS09G0268800 PROTEIN"/>
    <property type="match status" value="1"/>
</dbReference>
<protein>
    <recommendedName>
        <fullName evidence="3">DUF4283 domain-containing protein</fullName>
    </recommendedName>
</protein>
<proteinExistence type="predicted"/>
<evidence type="ECO:0008006" key="3">
    <source>
        <dbReference type="Google" id="ProtNLM"/>
    </source>
</evidence>
<dbReference type="InterPro" id="IPR040256">
    <property type="entry name" value="At4g02000-like"/>
</dbReference>
<evidence type="ECO:0000313" key="2">
    <source>
        <dbReference type="Proteomes" id="UP001153076"/>
    </source>
</evidence>
<reference evidence="1" key="1">
    <citation type="submission" date="2022-04" db="EMBL/GenBank/DDBJ databases">
        <title>Carnegiea gigantea Genome sequencing and assembly v2.</title>
        <authorList>
            <person name="Copetti D."/>
            <person name="Sanderson M.J."/>
            <person name="Burquez A."/>
            <person name="Wojciechowski M.F."/>
        </authorList>
    </citation>
    <scope>NUCLEOTIDE SEQUENCE</scope>
    <source>
        <strain evidence="1">SGP5-SGP5p</strain>
        <tissue evidence="1">Aerial part</tissue>
    </source>
</reference>
<name>A0A9Q1KR02_9CARY</name>
<keyword evidence="2" id="KW-1185">Reference proteome</keyword>
<dbReference type="OrthoDB" id="1938170at2759"/>
<sequence>MSTGLEEEWQKIQLTEDEEKVVLVDDKEESEKNDQIELCLLGKLYTGNSFNSMAMKLVFQNIWKPTKGVVIRDFDARKHSPLAIFSALSAAGTNLNAAVDRACAVVVVLAFGADRDYVLNEGPWAFDGHILLLKQTTCMEILSDVQFSTGRFWVKAYDVPSKKQTYSFARLLASNIGTLVSCDESTMFGIDKALCFRVDIDITKPLRHGMNVNIGADDDDPNLQYGIRLRAFPLKIRKCSAEAELAKEKHLCWASQGRKSKPKAQTRLVFNNPAPIGSKSGSALETSASPLAMITNVATVVVPSGDVFKRKQIDPRLS</sequence>
<dbReference type="Proteomes" id="UP001153076">
    <property type="component" value="Unassembled WGS sequence"/>
</dbReference>
<accession>A0A9Q1KR02</accession>
<evidence type="ECO:0000313" key="1">
    <source>
        <dbReference type="EMBL" id="KAJ8447802.1"/>
    </source>
</evidence>
<dbReference type="AlphaFoldDB" id="A0A9Q1KR02"/>
<organism evidence="1 2">
    <name type="scientific">Carnegiea gigantea</name>
    <dbReference type="NCBI Taxonomy" id="171969"/>
    <lineage>
        <taxon>Eukaryota</taxon>
        <taxon>Viridiplantae</taxon>
        <taxon>Streptophyta</taxon>
        <taxon>Embryophyta</taxon>
        <taxon>Tracheophyta</taxon>
        <taxon>Spermatophyta</taxon>
        <taxon>Magnoliopsida</taxon>
        <taxon>eudicotyledons</taxon>
        <taxon>Gunneridae</taxon>
        <taxon>Pentapetalae</taxon>
        <taxon>Caryophyllales</taxon>
        <taxon>Cactineae</taxon>
        <taxon>Cactaceae</taxon>
        <taxon>Cactoideae</taxon>
        <taxon>Echinocereeae</taxon>
        <taxon>Carnegiea</taxon>
    </lineage>
</organism>
<dbReference type="EMBL" id="JAKOGI010000035">
    <property type="protein sequence ID" value="KAJ8447802.1"/>
    <property type="molecule type" value="Genomic_DNA"/>
</dbReference>